<dbReference type="Proteomes" id="UP000222542">
    <property type="component" value="Unassembled WGS sequence"/>
</dbReference>
<evidence type="ECO:0000259" key="1">
    <source>
        <dbReference type="Pfam" id="PF25797"/>
    </source>
</evidence>
<protein>
    <recommendedName>
        <fullName evidence="1">HD-Zip IV C-terminal domain-containing protein</fullName>
    </recommendedName>
</protein>
<dbReference type="Gramene" id="PHT93909">
    <property type="protein sequence ID" value="PHT93909"/>
    <property type="gene ID" value="T459_01791"/>
</dbReference>
<dbReference type="OMA" id="CATIYKW"/>
<gene>
    <name evidence="2" type="ORF">T459_01791</name>
</gene>
<evidence type="ECO:0000313" key="2">
    <source>
        <dbReference type="EMBL" id="PHT93909.1"/>
    </source>
</evidence>
<reference evidence="2 3" key="1">
    <citation type="journal article" date="2014" name="Nat. Genet.">
        <title>Genome sequence of the hot pepper provides insights into the evolution of pungency in Capsicum species.</title>
        <authorList>
            <person name="Kim S."/>
            <person name="Park M."/>
            <person name="Yeom S.I."/>
            <person name="Kim Y.M."/>
            <person name="Lee J.M."/>
            <person name="Lee H.A."/>
            <person name="Seo E."/>
            <person name="Choi J."/>
            <person name="Cheong K."/>
            <person name="Kim K.T."/>
            <person name="Jung K."/>
            <person name="Lee G.W."/>
            <person name="Oh S.K."/>
            <person name="Bae C."/>
            <person name="Kim S.B."/>
            <person name="Lee H.Y."/>
            <person name="Kim S.Y."/>
            <person name="Kim M.S."/>
            <person name="Kang B.C."/>
            <person name="Jo Y.D."/>
            <person name="Yang H.B."/>
            <person name="Jeong H.J."/>
            <person name="Kang W.H."/>
            <person name="Kwon J.K."/>
            <person name="Shin C."/>
            <person name="Lim J.Y."/>
            <person name="Park J.H."/>
            <person name="Huh J.H."/>
            <person name="Kim J.S."/>
            <person name="Kim B.D."/>
            <person name="Cohen O."/>
            <person name="Paran I."/>
            <person name="Suh M.C."/>
            <person name="Lee S.B."/>
            <person name="Kim Y.K."/>
            <person name="Shin Y."/>
            <person name="Noh S.J."/>
            <person name="Park J."/>
            <person name="Seo Y.S."/>
            <person name="Kwon S.Y."/>
            <person name="Kim H.A."/>
            <person name="Park J.M."/>
            <person name="Kim H.J."/>
            <person name="Choi S.B."/>
            <person name="Bosland P.W."/>
            <person name="Reeves G."/>
            <person name="Jo S.H."/>
            <person name="Lee B.W."/>
            <person name="Cho H.T."/>
            <person name="Choi H.S."/>
            <person name="Lee M.S."/>
            <person name="Yu Y."/>
            <person name="Do Choi Y."/>
            <person name="Park B.S."/>
            <person name="van Deynze A."/>
            <person name="Ashrafi H."/>
            <person name="Hill T."/>
            <person name="Kim W.T."/>
            <person name="Pai H.S."/>
            <person name="Ahn H.K."/>
            <person name="Yeam I."/>
            <person name="Giovannoni J.J."/>
            <person name="Rose J.K."/>
            <person name="Sorensen I."/>
            <person name="Lee S.J."/>
            <person name="Kim R.W."/>
            <person name="Choi I.Y."/>
            <person name="Choi B.S."/>
            <person name="Lim J.S."/>
            <person name="Lee Y.H."/>
            <person name="Choi D."/>
        </authorList>
    </citation>
    <scope>NUCLEOTIDE SEQUENCE [LARGE SCALE GENOMIC DNA]</scope>
    <source>
        <strain evidence="3">cv. CM334</strain>
    </source>
</reference>
<dbReference type="Pfam" id="PF25797">
    <property type="entry name" value="PDF2_C"/>
    <property type="match status" value="1"/>
</dbReference>
<evidence type="ECO:0000313" key="3">
    <source>
        <dbReference type="Proteomes" id="UP000222542"/>
    </source>
</evidence>
<feature type="domain" description="HD-Zip IV C-terminal" evidence="1">
    <location>
        <begin position="123"/>
        <end position="236"/>
    </location>
</feature>
<dbReference type="EMBL" id="AYRZ02000001">
    <property type="protein sequence ID" value="PHT93909.1"/>
    <property type="molecule type" value="Genomic_DNA"/>
</dbReference>
<organism evidence="2 3">
    <name type="scientific">Capsicum annuum</name>
    <name type="common">Capsicum pepper</name>
    <dbReference type="NCBI Taxonomy" id="4072"/>
    <lineage>
        <taxon>Eukaryota</taxon>
        <taxon>Viridiplantae</taxon>
        <taxon>Streptophyta</taxon>
        <taxon>Embryophyta</taxon>
        <taxon>Tracheophyta</taxon>
        <taxon>Spermatophyta</taxon>
        <taxon>Magnoliopsida</taxon>
        <taxon>eudicotyledons</taxon>
        <taxon>Gunneridae</taxon>
        <taxon>Pentapetalae</taxon>
        <taxon>asterids</taxon>
        <taxon>lamiids</taxon>
        <taxon>Solanales</taxon>
        <taxon>Solanaceae</taxon>
        <taxon>Solanoideae</taxon>
        <taxon>Capsiceae</taxon>
        <taxon>Capsicum</taxon>
    </lineage>
</organism>
<dbReference type="InterPro" id="IPR057993">
    <property type="entry name" value="HD-Zip_IV_C"/>
</dbReference>
<dbReference type="STRING" id="4072.A0A2G3AI41"/>
<dbReference type="AlphaFoldDB" id="A0A2G3AI41"/>
<keyword evidence="3" id="KW-1185">Reference proteome</keyword>
<sequence>MDTTSPMAPCFENGLSIPLPVISPWLTTILNEKVTYDMPKMMDLASTAMNELLRTEATRASGTVISNSLALVETLTDKIKTEFQIFSDLVPVREVKFLRFCSNMVKEASVGLYYSRLAAGYSKISIWKLAQRMNCNFCAGICATIYKWKTIQLPNEEDAKLMTRKNIDDPSEPIGVVLSASKTIWLPMKPQCLLEFFMNEQMRSQWVVLSSNGPMQQMVHISKDKNLANSVSLFRANVLMSSSPVAKLSTEAIKTVNDLMSRTIHGIKSALKCK</sequence>
<accession>A0A2G3AI41</accession>
<dbReference type="PANTHER" id="PTHR45654:SF20">
    <property type="entry name" value="HOMEOBOX PROTEIN"/>
    <property type="match status" value="1"/>
</dbReference>
<proteinExistence type="predicted"/>
<dbReference type="InterPro" id="IPR042160">
    <property type="entry name" value="HD-Zip_IV"/>
</dbReference>
<dbReference type="PANTHER" id="PTHR45654">
    <property type="entry name" value="HOMEOBOX-LEUCINE ZIPPER PROTEIN MERISTEM L1"/>
    <property type="match status" value="1"/>
</dbReference>
<reference evidence="2 3" key="2">
    <citation type="journal article" date="2017" name="Genome Biol.">
        <title>New reference genome sequences of hot pepper reveal the massive evolution of plant disease-resistance genes by retroduplication.</title>
        <authorList>
            <person name="Kim S."/>
            <person name="Park J."/>
            <person name="Yeom S.I."/>
            <person name="Kim Y.M."/>
            <person name="Seo E."/>
            <person name="Kim K.T."/>
            <person name="Kim M.S."/>
            <person name="Lee J.M."/>
            <person name="Cheong K."/>
            <person name="Shin H.S."/>
            <person name="Kim S.B."/>
            <person name="Han K."/>
            <person name="Lee J."/>
            <person name="Park M."/>
            <person name="Lee H.A."/>
            <person name="Lee H.Y."/>
            <person name="Lee Y."/>
            <person name="Oh S."/>
            <person name="Lee J.H."/>
            <person name="Choi E."/>
            <person name="Choi E."/>
            <person name="Lee S.E."/>
            <person name="Jeon J."/>
            <person name="Kim H."/>
            <person name="Choi G."/>
            <person name="Song H."/>
            <person name="Lee J."/>
            <person name="Lee S.C."/>
            <person name="Kwon J.K."/>
            <person name="Lee H.Y."/>
            <person name="Koo N."/>
            <person name="Hong Y."/>
            <person name="Kim R.W."/>
            <person name="Kang W.H."/>
            <person name="Huh J.H."/>
            <person name="Kang B.C."/>
            <person name="Yang T.J."/>
            <person name="Lee Y.H."/>
            <person name="Bennetzen J.L."/>
            <person name="Choi D."/>
        </authorList>
    </citation>
    <scope>NUCLEOTIDE SEQUENCE [LARGE SCALE GENOMIC DNA]</scope>
    <source>
        <strain evidence="3">cv. CM334</strain>
    </source>
</reference>
<comment type="caution">
    <text evidence="2">The sequence shown here is derived from an EMBL/GenBank/DDBJ whole genome shotgun (WGS) entry which is preliminary data.</text>
</comment>
<name>A0A2G3AI41_CAPAN</name>